<organism evidence="1 2">
    <name type="scientific">Planomonospora parontospora</name>
    <dbReference type="NCBI Taxonomy" id="58119"/>
    <lineage>
        <taxon>Bacteria</taxon>
        <taxon>Bacillati</taxon>
        <taxon>Actinomycetota</taxon>
        <taxon>Actinomycetes</taxon>
        <taxon>Streptosporangiales</taxon>
        <taxon>Streptosporangiaceae</taxon>
        <taxon>Planomonospora</taxon>
    </lineage>
</organism>
<reference evidence="1" key="2">
    <citation type="submission" date="2022-09" db="EMBL/GenBank/DDBJ databases">
        <authorList>
            <person name="Sun Q."/>
            <person name="Ohkuma M."/>
        </authorList>
    </citation>
    <scope>NUCLEOTIDE SEQUENCE</scope>
    <source>
        <strain evidence="1">JCM 3093</strain>
    </source>
</reference>
<comment type="caution">
    <text evidence="1">The sequence shown here is derived from an EMBL/GenBank/DDBJ whole genome shotgun (WGS) entry which is preliminary data.</text>
</comment>
<sequence length="84" mass="8860">MNPDDRSADAPVEWTAEFGKDVPPALVAAFAMLARAYTPATSPEDFLTRITTALTPPDQVRPARDFFTALAALPGSAITSQPAA</sequence>
<gene>
    <name evidence="1" type="ORF">GCM10010126_70710</name>
</gene>
<reference evidence="1" key="1">
    <citation type="journal article" date="2014" name="Int. J. Syst. Evol. Microbiol.">
        <title>Complete genome sequence of Corynebacterium casei LMG S-19264T (=DSM 44701T), isolated from a smear-ripened cheese.</title>
        <authorList>
            <consortium name="US DOE Joint Genome Institute (JGI-PGF)"/>
            <person name="Walter F."/>
            <person name="Albersmeier A."/>
            <person name="Kalinowski J."/>
            <person name="Ruckert C."/>
        </authorList>
    </citation>
    <scope>NUCLEOTIDE SEQUENCE</scope>
    <source>
        <strain evidence="1">JCM 3093</strain>
    </source>
</reference>
<name>A0AA37F8R4_9ACTN</name>
<dbReference type="Proteomes" id="UP000627984">
    <property type="component" value="Unassembled WGS sequence"/>
</dbReference>
<evidence type="ECO:0000313" key="2">
    <source>
        <dbReference type="Proteomes" id="UP000627984"/>
    </source>
</evidence>
<accession>A0AA37F8R4</accession>
<evidence type="ECO:0000313" key="1">
    <source>
        <dbReference type="EMBL" id="GGL01309.1"/>
    </source>
</evidence>
<proteinExistence type="predicted"/>
<dbReference type="AlphaFoldDB" id="A0AA37F8R4"/>
<dbReference type="EMBL" id="BMQD01000061">
    <property type="protein sequence ID" value="GGL01309.1"/>
    <property type="molecule type" value="Genomic_DNA"/>
</dbReference>
<protein>
    <submittedName>
        <fullName evidence="1">Uncharacterized protein</fullName>
    </submittedName>
</protein>
<dbReference type="RefSeq" id="WP_191898712.1">
    <property type="nucleotide sequence ID" value="NZ_BMQD01000061.1"/>
</dbReference>